<dbReference type="GO" id="GO:0008270">
    <property type="term" value="F:zinc ion binding"/>
    <property type="evidence" value="ECO:0007669"/>
    <property type="project" value="UniProtKB-KW"/>
</dbReference>
<dbReference type="PROSITE" id="PS00028">
    <property type="entry name" value="ZINC_FINGER_C2H2_1"/>
    <property type="match status" value="1"/>
</dbReference>
<proteinExistence type="predicted"/>
<name>A0A3N4HTU9_ASCIM</name>
<keyword evidence="1" id="KW-0863">Zinc-finger</keyword>
<dbReference type="InterPro" id="IPR013087">
    <property type="entry name" value="Znf_C2H2_type"/>
</dbReference>
<dbReference type="PROSITE" id="PS50157">
    <property type="entry name" value="ZINC_FINGER_C2H2_2"/>
    <property type="match status" value="1"/>
</dbReference>
<evidence type="ECO:0000259" key="3">
    <source>
        <dbReference type="PROSITE" id="PS50157"/>
    </source>
</evidence>
<evidence type="ECO:0000313" key="5">
    <source>
        <dbReference type="Proteomes" id="UP000275078"/>
    </source>
</evidence>
<keyword evidence="1" id="KW-0862">Zinc</keyword>
<evidence type="ECO:0000256" key="2">
    <source>
        <dbReference type="SAM" id="MobiDB-lite"/>
    </source>
</evidence>
<feature type="region of interest" description="Disordered" evidence="2">
    <location>
        <begin position="19"/>
        <end position="46"/>
    </location>
</feature>
<dbReference type="EMBL" id="ML119739">
    <property type="protein sequence ID" value="RPA76707.1"/>
    <property type="molecule type" value="Genomic_DNA"/>
</dbReference>
<evidence type="ECO:0000313" key="4">
    <source>
        <dbReference type="EMBL" id="RPA76707.1"/>
    </source>
</evidence>
<evidence type="ECO:0000256" key="1">
    <source>
        <dbReference type="PROSITE-ProRule" id="PRU00042"/>
    </source>
</evidence>
<accession>A0A3N4HTU9</accession>
<organism evidence="4 5">
    <name type="scientific">Ascobolus immersus RN42</name>
    <dbReference type="NCBI Taxonomy" id="1160509"/>
    <lineage>
        <taxon>Eukaryota</taxon>
        <taxon>Fungi</taxon>
        <taxon>Dikarya</taxon>
        <taxon>Ascomycota</taxon>
        <taxon>Pezizomycotina</taxon>
        <taxon>Pezizomycetes</taxon>
        <taxon>Pezizales</taxon>
        <taxon>Ascobolaceae</taxon>
        <taxon>Ascobolus</taxon>
    </lineage>
</organism>
<keyword evidence="1" id="KW-0479">Metal-binding</keyword>
<gene>
    <name evidence="4" type="ORF">BJ508DRAFT_310820</name>
</gene>
<dbReference type="Proteomes" id="UP000275078">
    <property type="component" value="Unassembled WGS sequence"/>
</dbReference>
<dbReference type="AlphaFoldDB" id="A0A3N4HTU9"/>
<feature type="domain" description="C2H2-type" evidence="3">
    <location>
        <begin position="303"/>
        <end position="332"/>
    </location>
</feature>
<sequence length="468" mass="52062">MTGWSMVLSTLITTRRKNQFRKDSRKLRDSPQGQSEAQGLDAPGNDGEVNVALEAALASAPVESSPSWVEAFNHYQATRIGIERKGDIARTASSSSQESSILGSTTVPPPVLAAQATVSSVQTMSSVDKLRLILLLRRLCLRKPGHRLAIEPPIPAAQAAMSSSSQVWGPLGQTDPIPASQTTVSSQVWGPLPSVQPQTNVHQQASQNVTQHQSNAFNNWFIRHPQFNHAAIRALGLLQYRPVLPEPAADGCLYITLPVLPLRLKFFFGLNNRLTLEVFPNPQIPFPLYPVPQSEFPSGPGLLLCPQQCGHAFATQDGVQAHLAENHVQDGAHRCPRCPCRYANGNALKNHRARRECLMAITRIKLSRDNLDMGRRWMAEMNWVMPNSREGHHNPQMTYKESCQWMMFFALYGVAGVVERQVEKVVVVWNAGDESVLQFRPRGGFRKAYLEEGVYRWLIRCWSAFGGF</sequence>
<feature type="compositionally biased region" description="Basic and acidic residues" evidence="2">
    <location>
        <begin position="20"/>
        <end position="29"/>
    </location>
</feature>
<keyword evidence="5" id="KW-1185">Reference proteome</keyword>
<reference evidence="4 5" key="1">
    <citation type="journal article" date="2018" name="Nat. Ecol. Evol.">
        <title>Pezizomycetes genomes reveal the molecular basis of ectomycorrhizal truffle lifestyle.</title>
        <authorList>
            <person name="Murat C."/>
            <person name="Payen T."/>
            <person name="Noel B."/>
            <person name="Kuo A."/>
            <person name="Morin E."/>
            <person name="Chen J."/>
            <person name="Kohler A."/>
            <person name="Krizsan K."/>
            <person name="Balestrini R."/>
            <person name="Da Silva C."/>
            <person name="Montanini B."/>
            <person name="Hainaut M."/>
            <person name="Levati E."/>
            <person name="Barry K.W."/>
            <person name="Belfiori B."/>
            <person name="Cichocki N."/>
            <person name="Clum A."/>
            <person name="Dockter R.B."/>
            <person name="Fauchery L."/>
            <person name="Guy J."/>
            <person name="Iotti M."/>
            <person name="Le Tacon F."/>
            <person name="Lindquist E.A."/>
            <person name="Lipzen A."/>
            <person name="Malagnac F."/>
            <person name="Mello A."/>
            <person name="Molinier V."/>
            <person name="Miyauchi S."/>
            <person name="Poulain J."/>
            <person name="Riccioni C."/>
            <person name="Rubini A."/>
            <person name="Sitrit Y."/>
            <person name="Splivallo R."/>
            <person name="Traeger S."/>
            <person name="Wang M."/>
            <person name="Zifcakova L."/>
            <person name="Wipf D."/>
            <person name="Zambonelli A."/>
            <person name="Paolocci F."/>
            <person name="Nowrousian M."/>
            <person name="Ottonello S."/>
            <person name="Baldrian P."/>
            <person name="Spatafora J.W."/>
            <person name="Henrissat B."/>
            <person name="Nagy L.G."/>
            <person name="Aury J.M."/>
            <person name="Wincker P."/>
            <person name="Grigoriev I.V."/>
            <person name="Bonfante P."/>
            <person name="Martin F.M."/>
        </authorList>
    </citation>
    <scope>NUCLEOTIDE SEQUENCE [LARGE SCALE GENOMIC DNA]</scope>
    <source>
        <strain evidence="4 5">RN42</strain>
    </source>
</reference>
<protein>
    <recommendedName>
        <fullName evidence="3">C2H2-type domain-containing protein</fullName>
    </recommendedName>
</protein>